<reference evidence="1" key="1">
    <citation type="journal article" date="2003" name="J. Mol. Evol.">
        <title>Comparisons of two large phaeoviral genomes and evolutionary implications.</title>
        <authorList>
            <person name="Delaroque N."/>
            <person name="Boland W."/>
            <person name="Muller D.G."/>
            <person name="Knippers R."/>
        </authorList>
    </citation>
    <scope>NUCLEOTIDE SEQUENCE</scope>
    <source>
        <strain evidence="1">FirrV-1</strain>
    </source>
</reference>
<reference evidence="1" key="2">
    <citation type="submission" date="2003-01" db="EMBL/GenBank/DDBJ databases">
        <title>Partial Nucleotide Sequence of the Feldmannia irregularis Virus FirrV-1 Genome: On the Evolution of Large Phaeoviral Genomes.</title>
        <authorList>
            <person name="Delaroque N."/>
            <person name="Knippers R."/>
            <person name="Mueller D.G."/>
            <person name="Boland W."/>
        </authorList>
    </citation>
    <scope>NUCLEOTIDE SEQUENCE</scope>
    <source>
        <strain evidence="1">FirrV-1</strain>
    </source>
</reference>
<dbReference type="RefSeq" id="YP_009665703.1">
    <property type="nucleotide sequence ID" value="NC_043254.1"/>
</dbReference>
<proteinExistence type="predicted"/>
<name>Q6XM60_9PHYC</name>
<dbReference type="GeneID" id="41332299"/>
<dbReference type="KEGG" id="vg:41332299"/>
<organism evidence="1">
    <name type="scientific">Feldmannia irregularis virus a</name>
    <dbReference type="NCBI Taxonomy" id="231992"/>
    <lineage>
        <taxon>Viruses</taxon>
        <taxon>Varidnaviria</taxon>
        <taxon>Bamfordvirae</taxon>
        <taxon>Nucleocytoviricota</taxon>
        <taxon>Megaviricetes</taxon>
        <taxon>Algavirales</taxon>
        <taxon>Phycodnaviridae</taxon>
        <taxon>Phaeovirus</taxon>
        <taxon>Phaeovirus irregularis</taxon>
    </lineage>
</organism>
<sequence length="148" mass="15966">MRSCAHVATTDGSADEPTYTYTTYFVYDSANSATTECTRVLNGLSSSGDRGLFEVNVLQDSTMVNVLSTDPSSTCITTRDSTDNSSMKINLDSTGLSFDSDNGSIYFGADKDFRIHFTEADATNPAMLQIQSLSGTEYVTRMLVTSGL</sequence>
<evidence type="ECO:0000313" key="1">
    <source>
        <dbReference type="EMBL" id="AAR26851.1"/>
    </source>
</evidence>
<dbReference type="EMBL" id="AY225133">
    <property type="protein sequence ID" value="AAR26851.1"/>
    <property type="molecule type" value="Genomic_DNA"/>
</dbReference>
<protein>
    <submittedName>
        <fullName evidence="1">FirrV-1-A27</fullName>
    </submittedName>
</protein>
<accession>Q6XM60</accession>